<evidence type="ECO:0000313" key="2">
    <source>
        <dbReference type="EMBL" id="CUW20226.1"/>
    </source>
</evidence>
<feature type="transmembrane region" description="Helical" evidence="1">
    <location>
        <begin position="112"/>
        <end position="134"/>
    </location>
</feature>
<dbReference type="Proteomes" id="UP000199271">
    <property type="component" value="Unassembled WGS sequence"/>
</dbReference>
<keyword evidence="1" id="KW-1133">Transmembrane helix</keyword>
<dbReference type="PIRSF" id="PIRSF031501">
    <property type="entry name" value="QueT"/>
    <property type="match status" value="1"/>
</dbReference>
<dbReference type="AlphaFoldDB" id="A0A9Q3SZH8"/>
<dbReference type="EMBL" id="FBSY01000022">
    <property type="protein sequence ID" value="CUW20226.1"/>
    <property type="molecule type" value="Genomic_DNA"/>
</dbReference>
<protein>
    <submittedName>
        <fullName evidence="3">QueT transporter family protein</fullName>
    </submittedName>
    <submittedName>
        <fullName evidence="2">Substrate-specific component QueT (COG4708) of predicted queuosine-regulated ECF transporter</fullName>
    </submittedName>
</protein>
<name>A0A9Q3SZH8_9LACO</name>
<dbReference type="Proteomes" id="UP000752647">
    <property type="component" value="Unassembled WGS sequence"/>
</dbReference>
<dbReference type="RefSeq" id="WP_013231602.1">
    <property type="nucleotide sequence ID" value="NZ_BPKT01000001.1"/>
</dbReference>
<dbReference type="InterPro" id="IPR010387">
    <property type="entry name" value="QueT"/>
</dbReference>
<sequence>MQKNLVKTDKSIGSVQNITLIAVIAAVYATITFVIQPFAFGPVQLRASEGLNHLAAWHKRYIIALGLGVFIANLVSPLGWIDWIFGTMGTVIMTSITYLATRRVKHAVTKIVISSVVVATIGMAILAAEFTLAFNIGASGAFPSGSNGGLFAQWLAYYLSVMPGEVVSLIAGGIVIYALSKMVDLSK</sequence>
<evidence type="ECO:0000313" key="4">
    <source>
        <dbReference type="Proteomes" id="UP000199271"/>
    </source>
</evidence>
<organism evidence="3 5">
    <name type="scientific">Leuconostoc gasicomitatum</name>
    <dbReference type="NCBI Taxonomy" id="115778"/>
    <lineage>
        <taxon>Bacteria</taxon>
        <taxon>Bacillati</taxon>
        <taxon>Bacillota</taxon>
        <taxon>Bacilli</taxon>
        <taxon>Lactobacillales</taxon>
        <taxon>Lactobacillaceae</taxon>
        <taxon>Leuconostoc</taxon>
        <taxon>Leuconostoc gelidum group</taxon>
    </lineage>
</organism>
<dbReference type="OMA" id="MITVAIE"/>
<feature type="transmembrane region" description="Helical" evidence="1">
    <location>
        <begin position="83"/>
        <end position="100"/>
    </location>
</feature>
<accession>A0A9Q3SZH8</accession>
<comment type="caution">
    <text evidence="3">The sequence shown here is derived from an EMBL/GenBank/DDBJ whole genome shotgun (WGS) entry which is preliminary data.</text>
</comment>
<dbReference type="PANTHER" id="PTHR40044:SF1">
    <property type="entry name" value="INTEGRAL MEMBRANE PROTEIN"/>
    <property type="match status" value="1"/>
</dbReference>
<keyword evidence="1" id="KW-0812">Transmembrane</keyword>
<reference evidence="3" key="2">
    <citation type="submission" date="2021-05" db="EMBL/GenBank/DDBJ databases">
        <title>Pangenome of Leuconostoc gelidum warrants species status for Leuconostoc gelidum subsp. gasicomitatum.</title>
        <authorList>
            <person name="Johansson P."/>
            <person name="Sade E."/>
            <person name="Hultman J."/>
            <person name="Auvinen P."/>
            <person name="Bjorkroth J."/>
        </authorList>
    </citation>
    <scope>NUCLEOTIDE SEQUENCE</scope>
    <source>
        <strain evidence="3">A.21.4</strain>
    </source>
</reference>
<dbReference type="GeneID" id="34300382"/>
<keyword evidence="1" id="KW-0472">Membrane</keyword>
<keyword evidence="4" id="KW-1185">Reference proteome</keyword>
<feature type="transmembrane region" description="Helical" evidence="1">
    <location>
        <begin position="154"/>
        <end position="179"/>
    </location>
</feature>
<reference evidence="2 4" key="1">
    <citation type="submission" date="2015-12" db="EMBL/GenBank/DDBJ databases">
        <authorList>
            <person name="Andreevskaya M."/>
        </authorList>
    </citation>
    <scope>NUCLEOTIDE SEQUENCE [LARGE SCALE GENOMIC DNA]</scope>
    <source>
        <strain evidence="2 4">C122c</strain>
    </source>
</reference>
<evidence type="ECO:0000256" key="1">
    <source>
        <dbReference type="SAM" id="Phobius"/>
    </source>
</evidence>
<evidence type="ECO:0000313" key="3">
    <source>
        <dbReference type="EMBL" id="MBZ5962946.1"/>
    </source>
</evidence>
<dbReference type="EMBL" id="JAHBFI010000018">
    <property type="protein sequence ID" value="MBZ5962946.1"/>
    <property type="molecule type" value="Genomic_DNA"/>
</dbReference>
<evidence type="ECO:0000313" key="5">
    <source>
        <dbReference type="Proteomes" id="UP000752647"/>
    </source>
</evidence>
<dbReference type="PANTHER" id="PTHR40044">
    <property type="entry name" value="INTEGRAL MEMBRANE PROTEIN-RELATED"/>
    <property type="match status" value="1"/>
</dbReference>
<feature type="transmembrane region" description="Helical" evidence="1">
    <location>
        <begin position="20"/>
        <end position="40"/>
    </location>
</feature>
<gene>
    <name evidence="2" type="ORF">C122C_1777</name>
    <name evidence="3" type="ORF">KIJ12_07320</name>
</gene>
<dbReference type="Pfam" id="PF06177">
    <property type="entry name" value="QueT"/>
    <property type="match status" value="1"/>
</dbReference>
<proteinExistence type="predicted"/>